<keyword evidence="4" id="KW-1185">Reference proteome</keyword>
<keyword evidence="2" id="KW-0732">Signal</keyword>
<feature type="signal peptide" evidence="2">
    <location>
        <begin position="1"/>
        <end position="24"/>
    </location>
</feature>
<evidence type="ECO:0000256" key="1">
    <source>
        <dbReference type="SAM" id="MobiDB-lite"/>
    </source>
</evidence>
<sequence>MKTSNRNTMLMAALLLLTTQDVAAFTPYSRSASSCTTTTTTTTLFARDPQSMRVAEIKAELKTLRVGFGDCFDKESLVTRLEFARSNPPPPPPPPRPEPTRAAASRPPPRPSSRVEFGAESDMNSDVDMDVFAQAGWTGEERRKGTSAVDHDRSPGLNRNFDELSTDDFKQSYRG</sequence>
<organism evidence="3 4">
    <name type="scientific">Cylindrotheca closterium</name>
    <dbReference type="NCBI Taxonomy" id="2856"/>
    <lineage>
        <taxon>Eukaryota</taxon>
        <taxon>Sar</taxon>
        <taxon>Stramenopiles</taxon>
        <taxon>Ochrophyta</taxon>
        <taxon>Bacillariophyta</taxon>
        <taxon>Bacillariophyceae</taxon>
        <taxon>Bacillariophycidae</taxon>
        <taxon>Bacillariales</taxon>
        <taxon>Bacillariaceae</taxon>
        <taxon>Cylindrotheca</taxon>
    </lineage>
</organism>
<evidence type="ECO:0000313" key="4">
    <source>
        <dbReference type="Proteomes" id="UP001295423"/>
    </source>
</evidence>
<feature type="compositionally biased region" description="Basic and acidic residues" evidence="1">
    <location>
        <begin position="139"/>
        <end position="154"/>
    </location>
</feature>
<protein>
    <submittedName>
        <fullName evidence="3">Uncharacterized protein</fullName>
    </submittedName>
</protein>
<feature type="region of interest" description="Disordered" evidence="1">
    <location>
        <begin position="82"/>
        <end position="175"/>
    </location>
</feature>
<dbReference type="AlphaFoldDB" id="A0AAD2CU87"/>
<dbReference type="Proteomes" id="UP001295423">
    <property type="component" value="Unassembled WGS sequence"/>
</dbReference>
<proteinExistence type="predicted"/>
<reference evidence="3" key="1">
    <citation type="submission" date="2023-08" db="EMBL/GenBank/DDBJ databases">
        <authorList>
            <person name="Audoor S."/>
            <person name="Bilcke G."/>
        </authorList>
    </citation>
    <scope>NUCLEOTIDE SEQUENCE</scope>
</reference>
<comment type="caution">
    <text evidence="3">The sequence shown here is derived from an EMBL/GenBank/DDBJ whole genome shotgun (WGS) entry which is preliminary data.</text>
</comment>
<feature type="chain" id="PRO_5041968057" evidence="2">
    <location>
        <begin position="25"/>
        <end position="175"/>
    </location>
</feature>
<dbReference type="EMBL" id="CAKOGP040001557">
    <property type="protein sequence ID" value="CAJ1946005.1"/>
    <property type="molecule type" value="Genomic_DNA"/>
</dbReference>
<evidence type="ECO:0000313" key="3">
    <source>
        <dbReference type="EMBL" id="CAJ1946005.1"/>
    </source>
</evidence>
<feature type="compositionally biased region" description="Pro residues" evidence="1">
    <location>
        <begin position="87"/>
        <end position="97"/>
    </location>
</feature>
<accession>A0AAD2CU87</accession>
<evidence type="ECO:0000256" key="2">
    <source>
        <dbReference type="SAM" id="SignalP"/>
    </source>
</evidence>
<gene>
    <name evidence="3" type="ORF">CYCCA115_LOCUS10147</name>
</gene>
<name>A0AAD2CU87_9STRA</name>